<dbReference type="EMBL" id="FQXR01000011">
    <property type="protein sequence ID" value="SHI11011.1"/>
    <property type="molecule type" value="Genomic_DNA"/>
</dbReference>
<protein>
    <submittedName>
        <fullName evidence="1">Uncharacterized protein</fullName>
    </submittedName>
</protein>
<evidence type="ECO:0000313" key="2">
    <source>
        <dbReference type="Proteomes" id="UP000184389"/>
    </source>
</evidence>
<dbReference type="Proteomes" id="UP000184389">
    <property type="component" value="Unassembled WGS sequence"/>
</dbReference>
<dbReference type="STRING" id="1123281.SAMN02745180_02180"/>
<evidence type="ECO:0000313" key="1">
    <source>
        <dbReference type="EMBL" id="SHI11011.1"/>
    </source>
</evidence>
<sequence length="57" mass="6750">MSKESKANDLLNYFNVGNHQELMEYIRDNPDDIKVIELKELLTLFDIDFDSEVDKDE</sequence>
<keyword evidence="2" id="KW-1185">Reference proteome</keyword>
<proteinExistence type="predicted"/>
<reference evidence="1 2" key="1">
    <citation type="submission" date="2016-11" db="EMBL/GenBank/DDBJ databases">
        <authorList>
            <person name="Jaros S."/>
            <person name="Januszkiewicz K."/>
            <person name="Wedrychowicz H."/>
        </authorList>
    </citation>
    <scope>NUCLEOTIDE SEQUENCE [LARGE SCALE GENOMIC DNA]</scope>
    <source>
        <strain evidence="1 2">DSM 13106</strain>
    </source>
</reference>
<name>A0A1M5YG25_9FIRM</name>
<dbReference type="AlphaFoldDB" id="A0A1M5YG25"/>
<dbReference type="RefSeq" id="WP_159429106.1">
    <property type="nucleotide sequence ID" value="NZ_FQXR01000011.1"/>
</dbReference>
<organism evidence="1 2">
    <name type="scientific">Sporanaerobacter acetigenes DSM 13106</name>
    <dbReference type="NCBI Taxonomy" id="1123281"/>
    <lineage>
        <taxon>Bacteria</taxon>
        <taxon>Bacillati</taxon>
        <taxon>Bacillota</taxon>
        <taxon>Tissierellia</taxon>
        <taxon>Tissierellales</taxon>
        <taxon>Sporanaerobacteraceae</taxon>
        <taxon>Sporanaerobacter</taxon>
    </lineage>
</organism>
<dbReference type="OrthoDB" id="1708061at2"/>
<accession>A0A1M5YG25</accession>
<gene>
    <name evidence="1" type="ORF">SAMN02745180_02180</name>
</gene>